<organism evidence="2 3">
    <name type="scientific">Streblomastix strix</name>
    <dbReference type="NCBI Taxonomy" id="222440"/>
    <lineage>
        <taxon>Eukaryota</taxon>
        <taxon>Metamonada</taxon>
        <taxon>Preaxostyla</taxon>
        <taxon>Oxymonadida</taxon>
        <taxon>Streblomastigidae</taxon>
        <taxon>Streblomastix</taxon>
    </lineage>
</organism>
<dbReference type="Pfam" id="PF04383">
    <property type="entry name" value="KilA-N"/>
    <property type="match status" value="1"/>
</dbReference>
<gene>
    <name evidence="2" type="ORF">EZS28_020502</name>
</gene>
<dbReference type="EMBL" id="SNRW01005984">
    <property type="protein sequence ID" value="KAA6383972.1"/>
    <property type="molecule type" value="Genomic_DNA"/>
</dbReference>
<sequence length="292" mass="34521">MTSIIDTSTTQITSNDETFTKGSYNGFEIMIRDKDGYVNATKLVQQINEREHTTKELRNITRSPVFVEYKQYLQNISPFNLNGPLCYLLPIVFMNDVRGTYVHKQLMNIICMKTSVKYLHYVTMIMDSINERIQLTHQLDDTTSMAVQADVIFNQELEEKDTINKQLRQQIQDKDTTINTLHQRTVPLNHEHQYIMFLEQKLVEDNYITYKIQRQDKTHMKEKHLLRLQNESVLFFDNLPIAMSNCQDVVQSINQNFDTKVKNNTIRVLNTDKVRNTLFNFITQKVEQLRRQ</sequence>
<name>A0A5J4VMX1_9EUKA</name>
<reference evidence="2 3" key="1">
    <citation type="submission" date="2019-03" db="EMBL/GenBank/DDBJ databases">
        <title>Single cell metagenomics reveals metabolic interactions within the superorganism composed of flagellate Streblomastix strix and complex community of Bacteroidetes bacteria on its surface.</title>
        <authorList>
            <person name="Treitli S.C."/>
            <person name="Kolisko M."/>
            <person name="Husnik F."/>
            <person name="Keeling P."/>
            <person name="Hampl V."/>
        </authorList>
    </citation>
    <scope>NUCLEOTIDE SEQUENCE [LARGE SCALE GENOMIC DNA]</scope>
    <source>
        <strain evidence="2">ST1C</strain>
    </source>
</reference>
<dbReference type="InterPro" id="IPR017880">
    <property type="entry name" value="KilA_N"/>
</dbReference>
<evidence type="ECO:0000259" key="1">
    <source>
        <dbReference type="PROSITE" id="PS51301"/>
    </source>
</evidence>
<proteinExistence type="predicted"/>
<evidence type="ECO:0000313" key="3">
    <source>
        <dbReference type="Proteomes" id="UP000324800"/>
    </source>
</evidence>
<dbReference type="PROSITE" id="PS51301">
    <property type="entry name" value="KILA_N"/>
    <property type="match status" value="1"/>
</dbReference>
<dbReference type="InterPro" id="IPR018004">
    <property type="entry name" value="KilA/APSES_HTH"/>
</dbReference>
<evidence type="ECO:0000313" key="2">
    <source>
        <dbReference type="EMBL" id="KAA6383972.1"/>
    </source>
</evidence>
<accession>A0A5J4VMX1</accession>
<protein>
    <recommendedName>
        <fullName evidence="1">KilA-N domain-containing protein</fullName>
    </recommendedName>
</protein>
<feature type="domain" description="KilA-N" evidence="1">
    <location>
        <begin position="18"/>
        <end position="129"/>
    </location>
</feature>
<dbReference type="Proteomes" id="UP000324800">
    <property type="component" value="Unassembled WGS sequence"/>
</dbReference>
<dbReference type="AlphaFoldDB" id="A0A5J4VMX1"/>
<comment type="caution">
    <text evidence="2">The sequence shown here is derived from an EMBL/GenBank/DDBJ whole genome shotgun (WGS) entry which is preliminary data.</text>
</comment>